<dbReference type="Gene3D" id="3.90.1210.10">
    <property type="entry name" value="Antifreeze-like/N-acetylneuraminic acid synthase C-terminal domain"/>
    <property type="match status" value="1"/>
</dbReference>
<dbReference type="Proteomes" id="UP000256977">
    <property type="component" value="Unassembled WGS sequence"/>
</dbReference>
<dbReference type="InterPro" id="IPR006190">
    <property type="entry name" value="SAF_AFP_Neu5Ac"/>
</dbReference>
<keyword evidence="3" id="KW-1185">Reference proteome</keyword>
<dbReference type="InterPro" id="IPR036732">
    <property type="entry name" value="AFP_Neu5c_C_sf"/>
</dbReference>
<sequence>MRKTYIIAEAGVNHNGSIELARSLVDAAVEAGANAVKFQTFKAENLVSKKAPKATYQKQTTDNEESQFDMLKKLQLSEQDHFDLVEYCEQRAIDFISTPFDIDSLHFLTHRLNVKSLKLSSGEITNGPLLLEASKTGKPIFLSTGMSTLSEIEAALSVLAFGYLNSTESPSKAQFQNAYFSDEGQKLIKTNVTLLHCTTEYPAPLEEVNLKVLHTMKHAFSLEVGYSDHTKGIAIPVAAATMGASVIEKHFTLDRNMPGPDHQASLEPHELKEMVQSIRDVELAMGNSLKVPVKSELNNINIVRKSIVALEEIKQGEIFSHHNLGVKRPGNGISPMLYWDYLGKEAAKNYSQDDEIV</sequence>
<dbReference type="SUPFAM" id="SSF51569">
    <property type="entry name" value="Aldolase"/>
    <property type="match status" value="1"/>
</dbReference>
<organism evidence="2 3">
    <name type="scientific">Cohnella phaseoli</name>
    <dbReference type="NCBI Taxonomy" id="456490"/>
    <lineage>
        <taxon>Bacteria</taxon>
        <taxon>Bacillati</taxon>
        <taxon>Bacillota</taxon>
        <taxon>Bacilli</taxon>
        <taxon>Bacillales</taxon>
        <taxon>Paenibacillaceae</taxon>
        <taxon>Cohnella</taxon>
    </lineage>
</organism>
<reference evidence="2 3" key="1">
    <citation type="submission" date="2018-07" db="EMBL/GenBank/DDBJ databases">
        <title>Genomic Encyclopedia of Type Strains, Phase III (KMG-III): the genomes of soil and plant-associated and newly described type strains.</title>
        <authorList>
            <person name="Whitman W."/>
        </authorList>
    </citation>
    <scope>NUCLEOTIDE SEQUENCE [LARGE SCALE GENOMIC DNA]</scope>
    <source>
        <strain evidence="2 3">CECT 7287</strain>
    </source>
</reference>
<dbReference type="PANTHER" id="PTHR42966">
    <property type="entry name" value="N-ACETYLNEURAMINATE SYNTHASE"/>
    <property type="match status" value="1"/>
</dbReference>
<evidence type="ECO:0000313" key="2">
    <source>
        <dbReference type="EMBL" id="RED84037.1"/>
    </source>
</evidence>
<dbReference type="CDD" id="cd11615">
    <property type="entry name" value="SAF_NeuB_like"/>
    <property type="match status" value="1"/>
</dbReference>
<comment type="caution">
    <text evidence="2">The sequence shown here is derived from an EMBL/GenBank/DDBJ whole genome shotgun (WGS) entry which is preliminary data.</text>
</comment>
<dbReference type="AlphaFoldDB" id="A0A3D9KE03"/>
<dbReference type="InterPro" id="IPR051690">
    <property type="entry name" value="PseI-like"/>
</dbReference>
<dbReference type="PANTHER" id="PTHR42966:SF1">
    <property type="entry name" value="SIALIC ACID SYNTHASE"/>
    <property type="match status" value="1"/>
</dbReference>
<dbReference type="NCBIfam" id="TIGR03569">
    <property type="entry name" value="NeuB_NnaB"/>
    <property type="match status" value="1"/>
</dbReference>
<accession>A0A3D9KE03</accession>
<dbReference type="PROSITE" id="PS50844">
    <property type="entry name" value="AFP_LIKE"/>
    <property type="match status" value="1"/>
</dbReference>
<evidence type="ECO:0000259" key="1">
    <source>
        <dbReference type="PROSITE" id="PS50844"/>
    </source>
</evidence>
<dbReference type="InterPro" id="IPR013132">
    <property type="entry name" value="PseI/NeuA/B-like_N"/>
</dbReference>
<dbReference type="RefSeq" id="WP_116060670.1">
    <property type="nucleotide sequence ID" value="NZ_QRDZ01000007.1"/>
</dbReference>
<dbReference type="InterPro" id="IPR057736">
    <property type="entry name" value="SAF_PseI/NeuA/NeuB"/>
</dbReference>
<dbReference type="OrthoDB" id="9814210at2"/>
<dbReference type="InterPro" id="IPR013785">
    <property type="entry name" value="Aldolase_TIM"/>
</dbReference>
<proteinExistence type="predicted"/>
<dbReference type="EMBL" id="QRDZ01000007">
    <property type="protein sequence ID" value="RED84037.1"/>
    <property type="molecule type" value="Genomic_DNA"/>
</dbReference>
<dbReference type="GO" id="GO:0016051">
    <property type="term" value="P:carbohydrate biosynthetic process"/>
    <property type="evidence" value="ECO:0007669"/>
    <property type="project" value="InterPro"/>
</dbReference>
<dbReference type="Pfam" id="PF03102">
    <property type="entry name" value="NeuB"/>
    <property type="match status" value="1"/>
</dbReference>
<dbReference type="InterPro" id="IPR020007">
    <property type="entry name" value="NeuB/NeuA"/>
</dbReference>
<protein>
    <submittedName>
        <fullName evidence="2">N-acetylneuraminate synthase</fullName>
    </submittedName>
</protein>
<evidence type="ECO:0000313" key="3">
    <source>
        <dbReference type="Proteomes" id="UP000256977"/>
    </source>
</evidence>
<gene>
    <name evidence="2" type="ORF">DFP98_107145</name>
</gene>
<dbReference type="Gene3D" id="3.20.20.70">
    <property type="entry name" value="Aldolase class I"/>
    <property type="match status" value="1"/>
</dbReference>
<dbReference type="GO" id="GO:0047444">
    <property type="term" value="F:N-acylneuraminate-9-phosphate synthase activity"/>
    <property type="evidence" value="ECO:0007669"/>
    <property type="project" value="TreeGrafter"/>
</dbReference>
<dbReference type="SUPFAM" id="SSF51269">
    <property type="entry name" value="AFP III-like domain"/>
    <property type="match status" value="1"/>
</dbReference>
<name>A0A3D9KE03_9BACL</name>
<feature type="domain" description="AFP-like" evidence="1">
    <location>
        <begin position="306"/>
        <end position="357"/>
    </location>
</feature>